<sequence length="172" mass="19524">MTSAYTLSSSARHPLRYHLHRGRHSCRLTSRTQVTSPACRCPAQLQVLSTSAAQAICQPRSPACQTSHPVSAVTGPTRGRERAQVIGRSRRLPLQRLCTPAVPLRAVMYPSSRPRRPLPHDQLANWHQRIWNVCYSSSHSAWTLRWTAVRHCQVITHDVLSLRIGFLYVWVM</sequence>
<dbReference type="Proteomes" id="UP000077266">
    <property type="component" value="Unassembled WGS sequence"/>
</dbReference>
<dbReference type="AlphaFoldDB" id="A0A165LC93"/>
<name>A0A165LC93_EXIGL</name>
<evidence type="ECO:0000313" key="1">
    <source>
        <dbReference type="EMBL" id="KZV97667.1"/>
    </source>
</evidence>
<accession>A0A165LC93</accession>
<protein>
    <submittedName>
        <fullName evidence="1">Uncharacterized protein</fullName>
    </submittedName>
</protein>
<evidence type="ECO:0000313" key="2">
    <source>
        <dbReference type="Proteomes" id="UP000077266"/>
    </source>
</evidence>
<gene>
    <name evidence="1" type="ORF">EXIGLDRAFT_352812</name>
</gene>
<organism evidence="1 2">
    <name type="scientific">Exidia glandulosa HHB12029</name>
    <dbReference type="NCBI Taxonomy" id="1314781"/>
    <lineage>
        <taxon>Eukaryota</taxon>
        <taxon>Fungi</taxon>
        <taxon>Dikarya</taxon>
        <taxon>Basidiomycota</taxon>
        <taxon>Agaricomycotina</taxon>
        <taxon>Agaricomycetes</taxon>
        <taxon>Auriculariales</taxon>
        <taxon>Exidiaceae</taxon>
        <taxon>Exidia</taxon>
    </lineage>
</organism>
<keyword evidence="2" id="KW-1185">Reference proteome</keyword>
<reference evidence="1 2" key="1">
    <citation type="journal article" date="2016" name="Mol. Biol. Evol.">
        <title>Comparative Genomics of Early-Diverging Mushroom-Forming Fungi Provides Insights into the Origins of Lignocellulose Decay Capabilities.</title>
        <authorList>
            <person name="Nagy L.G."/>
            <person name="Riley R."/>
            <person name="Tritt A."/>
            <person name="Adam C."/>
            <person name="Daum C."/>
            <person name="Floudas D."/>
            <person name="Sun H."/>
            <person name="Yadav J.S."/>
            <person name="Pangilinan J."/>
            <person name="Larsson K.H."/>
            <person name="Matsuura K."/>
            <person name="Barry K."/>
            <person name="Labutti K."/>
            <person name="Kuo R."/>
            <person name="Ohm R.A."/>
            <person name="Bhattacharya S.S."/>
            <person name="Shirouzu T."/>
            <person name="Yoshinaga Y."/>
            <person name="Martin F.M."/>
            <person name="Grigoriev I.V."/>
            <person name="Hibbett D.S."/>
        </authorList>
    </citation>
    <scope>NUCLEOTIDE SEQUENCE [LARGE SCALE GENOMIC DNA]</scope>
    <source>
        <strain evidence="1 2">HHB12029</strain>
    </source>
</reference>
<dbReference type="EMBL" id="KV425927">
    <property type="protein sequence ID" value="KZV97667.1"/>
    <property type="molecule type" value="Genomic_DNA"/>
</dbReference>
<dbReference type="InParanoid" id="A0A165LC93"/>
<proteinExistence type="predicted"/>